<dbReference type="InterPro" id="IPR036855">
    <property type="entry name" value="Znf_CCCH_sf"/>
</dbReference>
<dbReference type="PANTHER" id="PTHR33400:SF9">
    <property type="entry name" value="C3H1-TYPE DOMAIN-CONTAINING PROTEIN"/>
    <property type="match status" value="1"/>
</dbReference>
<feature type="domain" description="C3H1-type" evidence="7">
    <location>
        <begin position="266"/>
        <end position="294"/>
    </location>
</feature>
<evidence type="ECO:0000256" key="5">
    <source>
        <dbReference type="PROSITE-ProRule" id="PRU00723"/>
    </source>
</evidence>
<keyword evidence="3 5" id="KW-0862">Zinc</keyword>
<evidence type="ECO:0000256" key="3">
    <source>
        <dbReference type="ARBA" id="ARBA00022833"/>
    </source>
</evidence>
<keyword evidence="4" id="KW-0238">DNA-binding</keyword>
<dbReference type="EMBL" id="OY731399">
    <property type="protein sequence ID" value="CAJ1930368.1"/>
    <property type="molecule type" value="Genomic_DNA"/>
</dbReference>
<dbReference type="Proteomes" id="UP001189624">
    <property type="component" value="Chromosome 2"/>
</dbReference>
<dbReference type="PANTHER" id="PTHR33400">
    <property type="entry name" value="ZINC FINGER CCCH DOMAIN-CONTAINING PROTEIN 6-RELATED"/>
    <property type="match status" value="1"/>
</dbReference>
<feature type="region of interest" description="Disordered" evidence="6">
    <location>
        <begin position="171"/>
        <end position="218"/>
    </location>
</feature>
<protein>
    <recommendedName>
        <fullName evidence="7">C3H1-type domain-containing protein</fullName>
    </recommendedName>
</protein>
<dbReference type="InterPro" id="IPR000571">
    <property type="entry name" value="Znf_CCCH"/>
</dbReference>
<accession>A0AA86S741</accession>
<keyword evidence="9" id="KW-1185">Reference proteome</keyword>
<evidence type="ECO:0000256" key="2">
    <source>
        <dbReference type="ARBA" id="ARBA00022771"/>
    </source>
</evidence>
<dbReference type="GO" id="GO:0008270">
    <property type="term" value="F:zinc ion binding"/>
    <property type="evidence" value="ECO:0007669"/>
    <property type="project" value="UniProtKB-KW"/>
</dbReference>
<keyword evidence="2 5" id="KW-0863">Zinc-finger</keyword>
<evidence type="ECO:0000256" key="6">
    <source>
        <dbReference type="SAM" id="MobiDB-lite"/>
    </source>
</evidence>
<dbReference type="SUPFAM" id="SSF90229">
    <property type="entry name" value="CCCH zinc finger"/>
    <property type="match status" value="1"/>
</dbReference>
<feature type="compositionally biased region" description="Low complexity" evidence="6">
    <location>
        <begin position="182"/>
        <end position="191"/>
    </location>
</feature>
<name>A0AA86S741_9FABA</name>
<feature type="zinc finger region" description="C3H1-type" evidence="5">
    <location>
        <begin position="266"/>
        <end position="294"/>
    </location>
</feature>
<dbReference type="PROSITE" id="PS50103">
    <property type="entry name" value="ZF_C3H1"/>
    <property type="match status" value="1"/>
</dbReference>
<evidence type="ECO:0000313" key="9">
    <source>
        <dbReference type="Proteomes" id="UP001189624"/>
    </source>
</evidence>
<evidence type="ECO:0000313" key="8">
    <source>
        <dbReference type="EMBL" id="CAJ1930368.1"/>
    </source>
</evidence>
<evidence type="ECO:0000259" key="7">
    <source>
        <dbReference type="PROSITE" id="PS50103"/>
    </source>
</evidence>
<dbReference type="Gramene" id="rna-AYBTSS11_LOCUS4732">
    <property type="protein sequence ID" value="CAJ1930368.1"/>
    <property type="gene ID" value="gene-AYBTSS11_LOCUS4732"/>
</dbReference>
<evidence type="ECO:0000256" key="1">
    <source>
        <dbReference type="ARBA" id="ARBA00022723"/>
    </source>
</evidence>
<dbReference type="GO" id="GO:0003677">
    <property type="term" value="F:DNA binding"/>
    <property type="evidence" value="ECO:0007669"/>
    <property type="project" value="UniProtKB-KW"/>
</dbReference>
<feature type="region of interest" description="Disordered" evidence="6">
    <location>
        <begin position="231"/>
        <end position="264"/>
    </location>
</feature>
<reference evidence="8" key="1">
    <citation type="submission" date="2023-10" db="EMBL/GenBank/DDBJ databases">
        <authorList>
            <person name="Domelevo Entfellner J.-B."/>
        </authorList>
    </citation>
    <scope>NUCLEOTIDE SEQUENCE</scope>
</reference>
<dbReference type="AlphaFoldDB" id="A0AA86S741"/>
<organism evidence="8 9">
    <name type="scientific">Sphenostylis stenocarpa</name>
    <dbReference type="NCBI Taxonomy" id="92480"/>
    <lineage>
        <taxon>Eukaryota</taxon>
        <taxon>Viridiplantae</taxon>
        <taxon>Streptophyta</taxon>
        <taxon>Embryophyta</taxon>
        <taxon>Tracheophyta</taxon>
        <taxon>Spermatophyta</taxon>
        <taxon>Magnoliopsida</taxon>
        <taxon>eudicotyledons</taxon>
        <taxon>Gunneridae</taxon>
        <taxon>Pentapetalae</taxon>
        <taxon>rosids</taxon>
        <taxon>fabids</taxon>
        <taxon>Fabales</taxon>
        <taxon>Fabaceae</taxon>
        <taxon>Papilionoideae</taxon>
        <taxon>50 kb inversion clade</taxon>
        <taxon>NPAAA clade</taxon>
        <taxon>indigoferoid/millettioid clade</taxon>
        <taxon>Phaseoleae</taxon>
        <taxon>Sphenostylis</taxon>
    </lineage>
</organism>
<sequence>MECYGDILTPDIPLIPVEEQASVEDKHDDTVTKYAENELQTQLLQQYIPLARSSSEVDLFAAYATVAAAIMKRNEEQCLIDTNFLLETVNDPIKIGNLIQEYISTTSTFNTATPTRTVSIPTSCYAPATSSVPLTTPASKTTPFVSLLSPTPEKSTIPSVSLEVTTLDKPVATAPLTKPASTETETTNTVTKRVEKPEAPLQNQRQEHLESDASSVSSQRCVKDVNYYMNLVNDPDDNKKDMRSRNNFRDSKQSRNNTTNPEEEKFKIHKPCKYFKTSRGCRNGSNCRYEHERSVWRM</sequence>
<feature type="compositionally biased region" description="Basic and acidic residues" evidence="6">
    <location>
        <begin position="236"/>
        <end position="253"/>
    </location>
</feature>
<keyword evidence="1 5" id="KW-0479">Metal-binding</keyword>
<gene>
    <name evidence="8" type="ORF">AYBTSS11_LOCUS4732</name>
</gene>
<proteinExistence type="predicted"/>
<evidence type="ECO:0000256" key="4">
    <source>
        <dbReference type="ARBA" id="ARBA00023125"/>
    </source>
</evidence>